<protein>
    <submittedName>
        <fullName evidence="1">Uncharacterized protein</fullName>
    </submittedName>
</protein>
<evidence type="ECO:0000313" key="2">
    <source>
        <dbReference type="Proteomes" id="UP000188268"/>
    </source>
</evidence>
<reference evidence="1 2" key="1">
    <citation type="submission" date="2013-09" db="EMBL/GenBank/DDBJ databases">
        <title>Corchorus capsularis genome sequencing.</title>
        <authorList>
            <person name="Alam M."/>
            <person name="Haque M.S."/>
            <person name="Islam M.S."/>
            <person name="Emdad E.M."/>
            <person name="Islam M.M."/>
            <person name="Ahmed B."/>
            <person name="Halim A."/>
            <person name="Hossen Q.M.M."/>
            <person name="Hossain M.Z."/>
            <person name="Ahmed R."/>
            <person name="Khan M.M."/>
            <person name="Islam R."/>
            <person name="Rashid M.M."/>
            <person name="Khan S.A."/>
            <person name="Rahman M.S."/>
            <person name="Alam M."/>
        </authorList>
    </citation>
    <scope>NUCLEOTIDE SEQUENCE [LARGE SCALE GENOMIC DNA]</scope>
    <source>
        <strain evidence="2">cv. CVL-1</strain>
        <tissue evidence="1">Whole seedling</tissue>
    </source>
</reference>
<dbReference type="EMBL" id="AWWV01005748">
    <property type="protein sequence ID" value="OMP04264.1"/>
    <property type="molecule type" value="Genomic_DNA"/>
</dbReference>
<keyword evidence="2" id="KW-1185">Reference proteome</keyword>
<sequence>MAPTEYATIWPLLNMQLYGPYEYATI</sequence>
<dbReference type="Proteomes" id="UP000188268">
    <property type="component" value="Unassembled WGS sequence"/>
</dbReference>
<evidence type="ECO:0000313" key="1">
    <source>
        <dbReference type="EMBL" id="OMP04264.1"/>
    </source>
</evidence>
<dbReference type="Gramene" id="OMP04264">
    <property type="protein sequence ID" value="OMP04264"/>
    <property type="gene ID" value="CCACVL1_02173"/>
</dbReference>
<name>A0A1R3KB35_COCAP</name>
<organism evidence="1 2">
    <name type="scientific">Corchorus capsularis</name>
    <name type="common">Jute</name>
    <dbReference type="NCBI Taxonomy" id="210143"/>
    <lineage>
        <taxon>Eukaryota</taxon>
        <taxon>Viridiplantae</taxon>
        <taxon>Streptophyta</taxon>
        <taxon>Embryophyta</taxon>
        <taxon>Tracheophyta</taxon>
        <taxon>Spermatophyta</taxon>
        <taxon>Magnoliopsida</taxon>
        <taxon>eudicotyledons</taxon>
        <taxon>Gunneridae</taxon>
        <taxon>Pentapetalae</taxon>
        <taxon>rosids</taxon>
        <taxon>malvids</taxon>
        <taxon>Malvales</taxon>
        <taxon>Malvaceae</taxon>
        <taxon>Grewioideae</taxon>
        <taxon>Apeibeae</taxon>
        <taxon>Corchorus</taxon>
    </lineage>
</organism>
<dbReference type="AlphaFoldDB" id="A0A1R3KB35"/>
<gene>
    <name evidence="1" type="ORF">CCACVL1_02173</name>
</gene>
<accession>A0A1R3KB35</accession>
<comment type="caution">
    <text evidence="1">The sequence shown here is derived from an EMBL/GenBank/DDBJ whole genome shotgun (WGS) entry which is preliminary data.</text>
</comment>
<proteinExistence type="predicted"/>